<evidence type="ECO:0000256" key="3">
    <source>
        <dbReference type="ARBA" id="ARBA00022741"/>
    </source>
</evidence>
<name>A0ABX3IJB8_9BACT</name>
<dbReference type="SUPFAM" id="SSF53613">
    <property type="entry name" value="Ribokinase-like"/>
    <property type="match status" value="1"/>
</dbReference>
<evidence type="ECO:0000259" key="7">
    <source>
        <dbReference type="Pfam" id="PF00294"/>
    </source>
</evidence>
<protein>
    <submittedName>
        <fullName evidence="8">Ribokinase</fullName>
    </submittedName>
</protein>
<feature type="domain" description="Carbohydrate kinase PfkB" evidence="7">
    <location>
        <begin position="11"/>
        <end position="290"/>
    </location>
</feature>
<dbReference type="InterPro" id="IPR011611">
    <property type="entry name" value="PfkB_dom"/>
</dbReference>
<dbReference type="Pfam" id="PF00294">
    <property type="entry name" value="PfkB"/>
    <property type="match status" value="1"/>
</dbReference>
<keyword evidence="5" id="KW-0067">ATP-binding</keyword>
<dbReference type="InterPro" id="IPR017583">
    <property type="entry name" value="Tagatose/fructose_Pkinase"/>
</dbReference>
<dbReference type="PANTHER" id="PTHR46566">
    <property type="entry name" value="1-PHOSPHOFRUCTOKINASE-RELATED"/>
    <property type="match status" value="1"/>
</dbReference>
<dbReference type="Proteomes" id="UP000242616">
    <property type="component" value="Unassembled WGS sequence"/>
</dbReference>
<evidence type="ECO:0000256" key="5">
    <source>
        <dbReference type="ARBA" id="ARBA00022840"/>
    </source>
</evidence>
<comment type="caution">
    <text evidence="8">The sequence shown here is derived from an EMBL/GenBank/DDBJ whole genome shotgun (WGS) entry which is preliminary data.</text>
</comment>
<dbReference type="PANTHER" id="PTHR46566:SF2">
    <property type="entry name" value="ATP-DEPENDENT 6-PHOSPHOFRUCTOKINASE ISOZYME 2"/>
    <property type="match status" value="1"/>
</dbReference>
<keyword evidence="3" id="KW-0547">Nucleotide-binding</keyword>
<keyword evidence="9" id="KW-1185">Reference proteome</keyword>
<keyword evidence="4" id="KW-0418">Kinase</keyword>
<dbReference type="InterPro" id="IPR029056">
    <property type="entry name" value="Ribokinase-like"/>
</dbReference>
<evidence type="ECO:0000313" key="9">
    <source>
        <dbReference type="Proteomes" id="UP000242616"/>
    </source>
</evidence>
<evidence type="ECO:0000256" key="1">
    <source>
        <dbReference type="ARBA" id="ARBA00010688"/>
    </source>
</evidence>
<dbReference type="CDD" id="cd01164">
    <property type="entry name" value="FruK_PfkB_like"/>
    <property type="match status" value="1"/>
</dbReference>
<gene>
    <name evidence="8" type="ORF">XJ44_00715</name>
</gene>
<evidence type="ECO:0000256" key="4">
    <source>
        <dbReference type="ARBA" id="ARBA00022777"/>
    </source>
</evidence>
<dbReference type="Gene3D" id="3.40.1190.20">
    <property type="match status" value="1"/>
</dbReference>
<dbReference type="NCBIfam" id="TIGR03168">
    <property type="entry name" value="1-PFK"/>
    <property type="match status" value="1"/>
</dbReference>
<keyword evidence="2 6" id="KW-0808">Transferase</keyword>
<dbReference type="PIRSF" id="PIRSF000535">
    <property type="entry name" value="1PFK/6PFK/LacC"/>
    <property type="match status" value="1"/>
</dbReference>
<sequence length="306" mass="33991">MIFTLTMNPCLDRYLYVDKLVLDDTIRVKNVVDYPAGKGIDVSRVIKELGGVSVAISLLGGETGRRIEEMLDKEGVIYSTIRVEVETRTNIIMETKEGQYRFSMPGEKISKKKLQVILEVLNAIVREGDVIIISGSLPKGVSPDFYTGIIFALKQWGVYVYFDADGEKLKAGLLGNPDVIKPNEHEFQRLVGKKLKSLEDFKVEGKKILKRFNLKEILLTLGGKGAMLVSEDECYYAKPLDVEVKSAVGAGDSFLAAYVLKRELGRKEAFRWANAAGTAAVMTPGTELCKKEDVIDLLNMVEISEI</sequence>
<reference evidence="8 9" key="1">
    <citation type="submission" date="2015-06" db="EMBL/GenBank/DDBJ databases">
        <title>Genome sequencing of Thermotogales isolates from hydrothermal vents.</title>
        <authorList>
            <person name="Haverkamp T.H."/>
            <person name="Kublanov I.V."/>
            <person name="Nesbo C.L."/>
        </authorList>
    </citation>
    <scope>NUCLEOTIDE SEQUENCE [LARGE SCALE GENOMIC DNA]</scope>
    <source>
        <strain evidence="9">ik275mar</strain>
    </source>
</reference>
<proteinExistence type="inferred from homology"/>
<organism evidence="8 9">
    <name type="scientific">Thermosipho affectus</name>
    <dbReference type="NCBI Taxonomy" id="660294"/>
    <lineage>
        <taxon>Bacteria</taxon>
        <taxon>Thermotogati</taxon>
        <taxon>Thermotogota</taxon>
        <taxon>Thermotogae</taxon>
        <taxon>Thermotogales</taxon>
        <taxon>Fervidobacteriaceae</taxon>
        <taxon>Thermosipho</taxon>
    </lineage>
</organism>
<dbReference type="EMBL" id="LBFC01000003">
    <property type="protein sequence ID" value="ONN27931.1"/>
    <property type="molecule type" value="Genomic_DNA"/>
</dbReference>
<accession>A0ABX3IJB8</accession>
<evidence type="ECO:0000313" key="8">
    <source>
        <dbReference type="EMBL" id="ONN27931.1"/>
    </source>
</evidence>
<dbReference type="RefSeq" id="WP_075665172.1">
    <property type="nucleotide sequence ID" value="NZ_LBFC01000003.1"/>
</dbReference>
<evidence type="ECO:0000256" key="6">
    <source>
        <dbReference type="PIRNR" id="PIRNR000535"/>
    </source>
</evidence>
<evidence type="ECO:0000256" key="2">
    <source>
        <dbReference type="ARBA" id="ARBA00022679"/>
    </source>
</evidence>
<comment type="similarity">
    <text evidence="1">Belongs to the carbohydrate kinase PfkB family.</text>
</comment>